<reference evidence="1" key="2">
    <citation type="journal article" date="2015" name="Fish Shellfish Immunol.">
        <title>Early steps in the European eel (Anguilla anguilla)-Vibrio vulnificus interaction in the gills: Role of the RtxA13 toxin.</title>
        <authorList>
            <person name="Callol A."/>
            <person name="Pajuelo D."/>
            <person name="Ebbesson L."/>
            <person name="Teles M."/>
            <person name="MacKenzie S."/>
            <person name="Amaro C."/>
        </authorList>
    </citation>
    <scope>NUCLEOTIDE SEQUENCE</scope>
</reference>
<dbReference type="EMBL" id="GBXM01084707">
    <property type="protein sequence ID" value="JAH23870.1"/>
    <property type="molecule type" value="Transcribed_RNA"/>
</dbReference>
<proteinExistence type="predicted"/>
<organism evidence="1">
    <name type="scientific">Anguilla anguilla</name>
    <name type="common">European freshwater eel</name>
    <name type="synonym">Muraena anguilla</name>
    <dbReference type="NCBI Taxonomy" id="7936"/>
    <lineage>
        <taxon>Eukaryota</taxon>
        <taxon>Metazoa</taxon>
        <taxon>Chordata</taxon>
        <taxon>Craniata</taxon>
        <taxon>Vertebrata</taxon>
        <taxon>Euteleostomi</taxon>
        <taxon>Actinopterygii</taxon>
        <taxon>Neopterygii</taxon>
        <taxon>Teleostei</taxon>
        <taxon>Anguilliformes</taxon>
        <taxon>Anguillidae</taxon>
        <taxon>Anguilla</taxon>
    </lineage>
</organism>
<dbReference type="AlphaFoldDB" id="A0A0E9R5Y8"/>
<sequence length="30" mass="3488">MQPKNTFFLIIPISARKMCCYSVMHIKIAC</sequence>
<evidence type="ECO:0000313" key="1">
    <source>
        <dbReference type="EMBL" id="JAH23870.1"/>
    </source>
</evidence>
<protein>
    <submittedName>
        <fullName evidence="1">Uncharacterized protein</fullName>
    </submittedName>
</protein>
<name>A0A0E9R5Y8_ANGAN</name>
<accession>A0A0E9R5Y8</accession>
<reference evidence="1" key="1">
    <citation type="submission" date="2014-11" db="EMBL/GenBank/DDBJ databases">
        <authorList>
            <person name="Amaro Gonzalez C."/>
        </authorList>
    </citation>
    <scope>NUCLEOTIDE SEQUENCE</scope>
</reference>